<dbReference type="PANTHER" id="PTHR10791:SF30">
    <property type="entry name" value="SUGAR TRANSPORTER SWEET1"/>
    <property type="match status" value="1"/>
</dbReference>
<reference evidence="18 19" key="1">
    <citation type="submission" date="2018-08" db="EMBL/GenBank/DDBJ databases">
        <title>Genomic investigation of the strawberry pathogen Phytophthora fragariae indicates pathogenicity is determined by transcriptional variation in three key races.</title>
        <authorList>
            <person name="Adams T.M."/>
            <person name="Armitage A.D."/>
            <person name="Sobczyk M.K."/>
            <person name="Bates H.J."/>
            <person name="Dunwell J.M."/>
            <person name="Nellist C.F."/>
            <person name="Harrison R.J."/>
        </authorList>
    </citation>
    <scope>NUCLEOTIDE SEQUENCE [LARGE SCALE GENOMIC DNA]</scope>
    <source>
        <strain evidence="16 20">A4</strain>
        <strain evidence="15 21">BC-1</strain>
        <strain evidence="14 19">NOV-27</strain>
        <strain evidence="13 22">NOV-5</strain>
        <strain evidence="12 23">NOV-71</strain>
        <strain evidence="17 24">NOV-77</strain>
        <strain evidence="11 18">NOV-9</strain>
    </source>
</reference>
<dbReference type="EMBL" id="QXGD01000316">
    <property type="protein sequence ID" value="KAE9243552.1"/>
    <property type="molecule type" value="Genomic_DNA"/>
</dbReference>
<dbReference type="InterPro" id="IPR047664">
    <property type="entry name" value="SWEET"/>
</dbReference>
<evidence type="ECO:0000313" key="11">
    <source>
        <dbReference type="EMBL" id="KAE8941259.1"/>
    </source>
</evidence>
<evidence type="ECO:0000313" key="24">
    <source>
        <dbReference type="Proteomes" id="UP000486351"/>
    </source>
</evidence>
<evidence type="ECO:0000313" key="15">
    <source>
        <dbReference type="EMBL" id="KAE9243552.1"/>
    </source>
</evidence>
<feature type="transmembrane region" description="Helical" evidence="10">
    <location>
        <begin position="65"/>
        <end position="86"/>
    </location>
</feature>
<evidence type="ECO:0000313" key="17">
    <source>
        <dbReference type="EMBL" id="KAE9347901.1"/>
    </source>
</evidence>
<dbReference type="Proteomes" id="UP000440367">
    <property type="component" value="Unassembled WGS sequence"/>
</dbReference>
<dbReference type="Proteomes" id="UP000441208">
    <property type="component" value="Unassembled WGS sequence"/>
</dbReference>
<feature type="transmembrane region" description="Helical" evidence="10">
    <location>
        <begin position="39"/>
        <end position="59"/>
    </location>
</feature>
<dbReference type="PANTHER" id="PTHR10791">
    <property type="entry name" value="RAG1-ACTIVATING PROTEIN 1"/>
    <property type="match status" value="1"/>
</dbReference>
<evidence type="ECO:0000256" key="6">
    <source>
        <dbReference type="ARBA" id="ARBA00022692"/>
    </source>
</evidence>
<name>A0A6A3F7D3_9STRA</name>
<evidence type="ECO:0000256" key="3">
    <source>
        <dbReference type="ARBA" id="ARBA00022448"/>
    </source>
</evidence>
<feature type="transmembrane region" description="Helical" evidence="10">
    <location>
        <begin position="98"/>
        <end position="120"/>
    </location>
</feature>
<feature type="transmembrane region" description="Helical" evidence="10">
    <location>
        <begin position="190"/>
        <end position="211"/>
    </location>
</feature>
<dbReference type="AlphaFoldDB" id="A0A6A3F7D3"/>
<evidence type="ECO:0000313" key="22">
    <source>
        <dbReference type="Proteomes" id="UP000440732"/>
    </source>
</evidence>
<feature type="transmembrane region" description="Helical" evidence="10">
    <location>
        <begin position="163"/>
        <end position="184"/>
    </location>
</feature>
<evidence type="ECO:0000256" key="2">
    <source>
        <dbReference type="ARBA" id="ARBA00007809"/>
    </source>
</evidence>
<keyword evidence="3" id="KW-0813">Transport</keyword>
<evidence type="ECO:0000313" key="18">
    <source>
        <dbReference type="Proteomes" id="UP000429523"/>
    </source>
</evidence>
<comment type="similarity">
    <text evidence="2">Belongs to the SWEET sugar transporter family.</text>
</comment>
<evidence type="ECO:0000256" key="1">
    <source>
        <dbReference type="ARBA" id="ARBA00004651"/>
    </source>
</evidence>
<keyword evidence="6 10" id="KW-0812">Transmembrane</keyword>
<keyword evidence="9 10" id="KW-0472">Membrane</keyword>
<dbReference type="EMBL" id="QXGE01000329">
    <property type="protein sequence ID" value="KAE9315797.1"/>
    <property type="molecule type" value="Genomic_DNA"/>
</dbReference>
<evidence type="ECO:0000313" key="19">
    <source>
        <dbReference type="Proteomes" id="UP000433483"/>
    </source>
</evidence>
<dbReference type="EMBL" id="QXGA01000336">
    <property type="protein sequence ID" value="KAE9147639.1"/>
    <property type="molecule type" value="Genomic_DNA"/>
</dbReference>
<comment type="subcellular location">
    <subcellularLocation>
        <location evidence="1">Cell membrane</location>
        <topology evidence="1">Multi-pass membrane protein</topology>
    </subcellularLocation>
</comment>
<dbReference type="GO" id="GO:0051119">
    <property type="term" value="F:sugar transmembrane transporter activity"/>
    <property type="evidence" value="ECO:0007669"/>
    <property type="project" value="InterPro"/>
</dbReference>
<evidence type="ECO:0000313" key="21">
    <source>
        <dbReference type="Proteomes" id="UP000440367"/>
    </source>
</evidence>
<feature type="transmembrane region" description="Helical" evidence="10">
    <location>
        <begin position="6"/>
        <end position="27"/>
    </location>
</feature>
<accession>A0A6A3F7D3</accession>
<keyword evidence="8 10" id="KW-1133">Transmembrane helix</keyword>
<evidence type="ECO:0000256" key="4">
    <source>
        <dbReference type="ARBA" id="ARBA00022475"/>
    </source>
</evidence>
<feature type="transmembrane region" description="Helical" evidence="10">
    <location>
        <begin position="132"/>
        <end position="151"/>
    </location>
</feature>
<evidence type="ECO:0000256" key="5">
    <source>
        <dbReference type="ARBA" id="ARBA00022597"/>
    </source>
</evidence>
<evidence type="ECO:0000313" key="20">
    <source>
        <dbReference type="Proteomes" id="UP000437068"/>
    </source>
</evidence>
<keyword evidence="5" id="KW-0762">Sugar transport</keyword>
<evidence type="ECO:0000256" key="9">
    <source>
        <dbReference type="ARBA" id="ARBA00023136"/>
    </source>
</evidence>
<dbReference type="InterPro" id="IPR004316">
    <property type="entry name" value="SWEET_rpt"/>
</dbReference>
<dbReference type="Proteomes" id="UP000440732">
    <property type="component" value="Unassembled WGS sequence"/>
</dbReference>
<dbReference type="EMBL" id="QXFY01000325">
    <property type="protein sequence ID" value="KAE9347901.1"/>
    <property type="molecule type" value="Genomic_DNA"/>
</dbReference>
<dbReference type="EMBL" id="QXFZ01000328">
    <property type="protein sequence ID" value="KAE9120868.1"/>
    <property type="molecule type" value="Genomic_DNA"/>
</dbReference>
<evidence type="ECO:0000313" key="23">
    <source>
        <dbReference type="Proteomes" id="UP000441208"/>
    </source>
</evidence>
<keyword evidence="19" id="KW-1185">Reference proteome</keyword>
<evidence type="ECO:0000313" key="13">
    <source>
        <dbReference type="EMBL" id="KAE9147639.1"/>
    </source>
</evidence>
<dbReference type="Pfam" id="PF03083">
    <property type="entry name" value="MtN3_slv"/>
    <property type="match status" value="2"/>
</dbReference>
<dbReference type="Proteomes" id="UP000433483">
    <property type="component" value="Unassembled WGS sequence"/>
</dbReference>
<dbReference type="GO" id="GO:0005886">
    <property type="term" value="C:plasma membrane"/>
    <property type="evidence" value="ECO:0007669"/>
    <property type="project" value="UniProtKB-SubCell"/>
</dbReference>
<dbReference type="EMBL" id="QXGB01000324">
    <property type="protein sequence ID" value="KAE9219418.1"/>
    <property type="molecule type" value="Genomic_DNA"/>
</dbReference>
<keyword evidence="4" id="KW-1003">Cell membrane</keyword>
<evidence type="ECO:0000256" key="7">
    <source>
        <dbReference type="ARBA" id="ARBA00022737"/>
    </source>
</evidence>
<proteinExistence type="inferred from homology"/>
<protein>
    <recommendedName>
        <fullName evidence="25">Bidirectional sugar transporter SWEET</fullName>
    </recommendedName>
</protein>
<dbReference type="Gene3D" id="1.20.1280.290">
    <property type="match status" value="2"/>
</dbReference>
<evidence type="ECO:0000256" key="10">
    <source>
        <dbReference type="SAM" id="Phobius"/>
    </source>
</evidence>
<dbReference type="Proteomes" id="UP000437068">
    <property type="component" value="Unassembled WGS sequence"/>
</dbReference>
<evidence type="ECO:0008006" key="25">
    <source>
        <dbReference type="Google" id="ProtNLM"/>
    </source>
</evidence>
<dbReference type="Proteomes" id="UP000429523">
    <property type="component" value="Unassembled WGS sequence"/>
</dbReference>
<keyword evidence="7" id="KW-0677">Repeat</keyword>
<evidence type="ECO:0000256" key="8">
    <source>
        <dbReference type="ARBA" id="ARBA00022989"/>
    </source>
</evidence>
<gene>
    <name evidence="16" type="ORF">PF001_g7613</name>
    <name evidence="15" type="ORF">PF002_g8200</name>
    <name evidence="14" type="ORF">PF005_g7876</name>
    <name evidence="13" type="ORF">PF006_g7692</name>
    <name evidence="12" type="ORF">PF007_g8016</name>
    <name evidence="17" type="ORF">PF008_g7605</name>
    <name evidence="11" type="ORF">PF009_g8956</name>
</gene>
<organism evidence="11 18">
    <name type="scientific">Phytophthora fragariae</name>
    <dbReference type="NCBI Taxonomy" id="53985"/>
    <lineage>
        <taxon>Eukaryota</taxon>
        <taxon>Sar</taxon>
        <taxon>Stramenopiles</taxon>
        <taxon>Oomycota</taxon>
        <taxon>Peronosporomycetes</taxon>
        <taxon>Peronosporales</taxon>
        <taxon>Peronosporaceae</taxon>
        <taxon>Phytophthora</taxon>
    </lineage>
</organism>
<evidence type="ECO:0000313" key="14">
    <source>
        <dbReference type="EMBL" id="KAE9219418.1"/>
    </source>
</evidence>
<dbReference type="FunFam" id="1.20.1280.290:FF:000007">
    <property type="entry name" value="Bidirectional sugar transporter SWEET7"/>
    <property type="match status" value="2"/>
</dbReference>
<evidence type="ECO:0000313" key="12">
    <source>
        <dbReference type="EMBL" id="KAE9120868.1"/>
    </source>
</evidence>
<sequence>MSAGLQVLKALATGCTITMFLSSVPAIRHIDKAHDTDDVALFPLVGLWLNCHMAMLYGVVTANYFPFFSTFALGTLLSMVCLGVYFRWTTARSYATKAIGAAFVAVAMCSVYTILGLTGITGQPADKVANVVGYIVTLASLLPYVGPFETIKTVVKTRSGASIPVGMCLAGATANGIWTVYGLIIDDMFVYINGGACMAVGLVQVALYVIFWPVQKSVPSLSEASSLSDNFVLPVKMTAPKSLDTANVGPMISPTCSDKLDDTSPTFVQICSP</sequence>
<comment type="caution">
    <text evidence="11">The sequence shown here is derived from an EMBL/GenBank/DDBJ whole genome shotgun (WGS) entry which is preliminary data.</text>
</comment>
<dbReference type="OrthoDB" id="409725at2759"/>
<dbReference type="EMBL" id="QXGF01000372">
    <property type="protein sequence ID" value="KAE8941259.1"/>
    <property type="molecule type" value="Genomic_DNA"/>
</dbReference>
<evidence type="ECO:0000313" key="16">
    <source>
        <dbReference type="EMBL" id="KAE9315797.1"/>
    </source>
</evidence>
<dbReference type="Proteomes" id="UP000486351">
    <property type="component" value="Unassembled WGS sequence"/>
</dbReference>